<dbReference type="OrthoDB" id="3625478at2759"/>
<dbReference type="EMBL" id="NAJO01000033">
    <property type="protein sequence ID" value="OQO00939.1"/>
    <property type="molecule type" value="Genomic_DNA"/>
</dbReference>
<organism evidence="2 3">
    <name type="scientific">Cryoendolithus antarcticus</name>
    <dbReference type="NCBI Taxonomy" id="1507870"/>
    <lineage>
        <taxon>Eukaryota</taxon>
        <taxon>Fungi</taxon>
        <taxon>Dikarya</taxon>
        <taxon>Ascomycota</taxon>
        <taxon>Pezizomycotina</taxon>
        <taxon>Dothideomycetes</taxon>
        <taxon>Dothideomycetidae</taxon>
        <taxon>Cladosporiales</taxon>
        <taxon>Cladosporiaceae</taxon>
        <taxon>Cryoendolithus</taxon>
    </lineage>
</organism>
<evidence type="ECO:0000256" key="1">
    <source>
        <dbReference type="SAM" id="SignalP"/>
    </source>
</evidence>
<sequence>MAWKSTALLTLLATCAAAAPTATTGFTYYNLKTPLAAPCDIDTGPDGAIYADTFLSNKIVRVDPKTGVLTEYDIPYTLAPLPVPNFAALSAAQGRIAGSCVVRTGKDGKVYVATGIRNQMARIDPNTKVVEVFNTGDPVQNALGNLQPFNDGWPGETGMWFTMTTAGKLCLFDYVTTKTKCWTVPTPGSGALGVQVASDKAVWITEMLSNKIGRFDPQTETWTEYPLPATAALPTVIRVEYLGKIWFTSLAGNSQVSIDIKTKAIQVFIDDKTSPVALPTENTLDRNGRIWFSTITTNSLNTYTPTTNQFGIIYQPGTVLNVGGTSVLPNGNIGMHYDNGTNSIWFAGLATNFVGKYQL</sequence>
<dbReference type="PANTHER" id="PTHR40274:SF3">
    <property type="entry name" value="VIRGINIAMYCIN B LYASE"/>
    <property type="match status" value="1"/>
</dbReference>
<feature type="signal peptide" evidence="1">
    <location>
        <begin position="1"/>
        <end position="18"/>
    </location>
</feature>
<reference evidence="3" key="1">
    <citation type="submission" date="2017-03" db="EMBL/GenBank/DDBJ databases">
        <title>Genomes of endolithic fungi from Antarctica.</title>
        <authorList>
            <person name="Coleine C."/>
            <person name="Masonjones S."/>
            <person name="Stajich J.E."/>
        </authorList>
    </citation>
    <scope>NUCLEOTIDE SEQUENCE [LARGE SCALE GENOMIC DNA]</scope>
    <source>
        <strain evidence="3">CCFEE 5527</strain>
    </source>
</reference>
<dbReference type="Pfam" id="PF24684">
    <property type="entry name" value="Vgb_lyase"/>
    <property type="match status" value="1"/>
</dbReference>
<evidence type="ECO:0000313" key="2">
    <source>
        <dbReference type="EMBL" id="OQO00939.1"/>
    </source>
</evidence>
<dbReference type="InterPro" id="IPR051344">
    <property type="entry name" value="Vgb"/>
</dbReference>
<dbReference type="PANTHER" id="PTHR40274">
    <property type="entry name" value="VIRGINIAMYCIN B LYASE"/>
    <property type="match status" value="1"/>
</dbReference>
<dbReference type="InParanoid" id="A0A1V8SPB3"/>
<keyword evidence="1" id="KW-0732">Signal</keyword>
<accession>A0A1V8SPB3</accession>
<evidence type="ECO:0000313" key="3">
    <source>
        <dbReference type="Proteomes" id="UP000192596"/>
    </source>
</evidence>
<gene>
    <name evidence="2" type="ORF">B0A48_13628</name>
</gene>
<feature type="chain" id="PRO_5012325297" description="SMP-30/Gluconolactonase/LRE-like region domain-containing protein" evidence="1">
    <location>
        <begin position="19"/>
        <end position="359"/>
    </location>
</feature>
<keyword evidence="3" id="KW-1185">Reference proteome</keyword>
<proteinExistence type="predicted"/>
<dbReference type="AlphaFoldDB" id="A0A1V8SPB3"/>
<dbReference type="InterPro" id="IPR015943">
    <property type="entry name" value="WD40/YVTN_repeat-like_dom_sf"/>
</dbReference>
<name>A0A1V8SPB3_9PEZI</name>
<dbReference type="SUPFAM" id="SSF63829">
    <property type="entry name" value="Calcium-dependent phosphotriesterase"/>
    <property type="match status" value="1"/>
</dbReference>
<dbReference type="Proteomes" id="UP000192596">
    <property type="component" value="Unassembled WGS sequence"/>
</dbReference>
<comment type="caution">
    <text evidence="2">The sequence shown here is derived from an EMBL/GenBank/DDBJ whole genome shotgun (WGS) entry which is preliminary data.</text>
</comment>
<protein>
    <recommendedName>
        <fullName evidence="4">SMP-30/Gluconolactonase/LRE-like region domain-containing protein</fullName>
    </recommendedName>
</protein>
<evidence type="ECO:0008006" key="4">
    <source>
        <dbReference type="Google" id="ProtNLM"/>
    </source>
</evidence>
<dbReference type="Gene3D" id="2.130.10.10">
    <property type="entry name" value="YVTN repeat-like/Quinoprotein amine dehydrogenase"/>
    <property type="match status" value="2"/>
</dbReference>